<comment type="caution">
    <text evidence="15">The sequence shown here is derived from an EMBL/GenBank/DDBJ whole genome shotgun (WGS) entry which is preliminary data.</text>
</comment>
<evidence type="ECO:0000259" key="13">
    <source>
        <dbReference type="PROSITE" id="PS50023"/>
    </source>
</evidence>
<dbReference type="GO" id="GO:0000981">
    <property type="term" value="F:DNA-binding transcription factor activity, RNA polymerase II-specific"/>
    <property type="evidence" value="ECO:0007669"/>
    <property type="project" value="TreeGrafter"/>
</dbReference>
<evidence type="ECO:0000256" key="9">
    <source>
        <dbReference type="PROSITE-ProRule" id="PRU00108"/>
    </source>
</evidence>
<keyword evidence="16" id="KW-1185">Reference proteome</keyword>
<dbReference type="InterPro" id="IPR009057">
    <property type="entry name" value="Homeodomain-like_sf"/>
</dbReference>
<dbReference type="SUPFAM" id="SSF46689">
    <property type="entry name" value="Homeodomain-like"/>
    <property type="match status" value="1"/>
</dbReference>
<dbReference type="FunFam" id="2.10.110.10:FF:000033">
    <property type="entry name" value="LIM/homeobox protein Lhx9 isoform X2"/>
    <property type="match status" value="1"/>
</dbReference>
<dbReference type="SUPFAM" id="SSF57716">
    <property type="entry name" value="Glucocorticoid receptor-like (DNA-binding domain)"/>
    <property type="match status" value="2"/>
</dbReference>
<evidence type="ECO:0000256" key="5">
    <source>
        <dbReference type="ARBA" id="ARBA00023038"/>
    </source>
</evidence>
<dbReference type="EMBL" id="JANPWB010000010">
    <property type="protein sequence ID" value="KAJ1134638.1"/>
    <property type="molecule type" value="Genomic_DNA"/>
</dbReference>
<dbReference type="Pfam" id="PF00412">
    <property type="entry name" value="LIM"/>
    <property type="match status" value="2"/>
</dbReference>
<keyword evidence="7 9" id="KW-0371">Homeobox</keyword>
<feature type="domain" description="LIM zinc-binding" evidence="13">
    <location>
        <begin position="49"/>
        <end position="110"/>
    </location>
</feature>
<keyword evidence="2 10" id="KW-0479">Metal-binding</keyword>
<feature type="DNA-binding region" description="Homeobox" evidence="9">
    <location>
        <begin position="268"/>
        <end position="327"/>
    </location>
</feature>
<keyword evidence="8 9" id="KW-0539">Nucleus</keyword>
<dbReference type="GO" id="GO:0046872">
    <property type="term" value="F:metal ion binding"/>
    <property type="evidence" value="ECO:0007669"/>
    <property type="project" value="UniProtKB-KW"/>
</dbReference>
<dbReference type="InterPro" id="IPR001781">
    <property type="entry name" value="Znf_LIM"/>
</dbReference>
<dbReference type="PANTHER" id="PTHR24208:SF168">
    <property type="entry name" value="PROTEIN APTEROUS"/>
    <property type="match status" value="1"/>
</dbReference>
<feature type="domain" description="LIM zinc-binding" evidence="13">
    <location>
        <begin position="111"/>
        <end position="174"/>
    </location>
</feature>
<feature type="region of interest" description="Disordered" evidence="12">
    <location>
        <begin position="174"/>
        <end position="198"/>
    </location>
</feature>
<dbReference type="PROSITE" id="PS50023">
    <property type="entry name" value="LIM_DOMAIN_2"/>
    <property type="match status" value="2"/>
</dbReference>
<dbReference type="AlphaFoldDB" id="A0AAV7Q8R0"/>
<evidence type="ECO:0000256" key="12">
    <source>
        <dbReference type="SAM" id="MobiDB-lite"/>
    </source>
</evidence>
<dbReference type="PROSITE" id="PS50071">
    <property type="entry name" value="HOMEOBOX_2"/>
    <property type="match status" value="1"/>
</dbReference>
<keyword evidence="5 10" id="KW-0440">LIM domain</keyword>
<evidence type="ECO:0000256" key="10">
    <source>
        <dbReference type="PROSITE-ProRule" id="PRU00125"/>
    </source>
</evidence>
<dbReference type="InterPro" id="IPR050453">
    <property type="entry name" value="LIM_Homeobox_TF"/>
</dbReference>
<dbReference type="CDD" id="cd00086">
    <property type="entry name" value="homeodomain"/>
    <property type="match status" value="1"/>
</dbReference>
<feature type="region of interest" description="Disordered" evidence="12">
    <location>
        <begin position="319"/>
        <end position="354"/>
    </location>
</feature>
<protein>
    <submittedName>
        <fullName evidence="15">Uncharacterized protein</fullName>
    </submittedName>
</protein>
<evidence type="ECO:0000256" key="3">
    <source>
        <dbReference type="ARBA" id="ARBA00022737"/>
    </source>
</evidence>
<keyword evidence="4 10" id="KW-0862">Zinc</keyword>
<dbReference type="Gene3D" id="1.10.10.60">
    <property type="entry name" value="Homeodomain-like"/>
    <property type="match status" value="1"/>
</dbReference>
<evidence type="ECO:0000256" key="8">
    <source>
        <dbReference type="ARBA" id="ARBA00023242"/>
    </source>
</evidence>
<evidence type="ECO:0000256" key="1">
    <source>
        <dbReference type="ARBA" id="ARBA00004123"/>
    </source>
</evidence>
<dbReference type="SMART" id="SM00389">
    <property type="entry name" value="HOX"/>
    <property type="match status" value="1"/>
</dbReference>
<evidence type="ECO:0000313" key="16">
    <source>
        <dbReference type="Proteomes" id="UP001066276"/>
    </source>
</evidence>
<dbReference type="PANTHER" id="PTHR24208">
    <property type="entry name" value="LIM/HOMEOBOX PROTEIN LHX"/>
    <property type="match status" value="1"/>
</dbReference>
<organism evidence="15 16">
    <name type="scientific">Pleurodeles waltl</name>
    <name type="common">Iberian ribbed newt</name>
    <dbReference type="NCBI Taxonomy" id="8319"/>
    <lineage>
        <taxon>Eukaryota</taxon>
        <taxon>Metazoa</taxon>
        <taxon>Chordata</taxon>
        <taxon>Craniata</taxon>
        <taxon>Vertebrata</taxon>
        <taxon>Euteleostomi</taxon>
        <taxon>Amphibia</taxon>
        <taxon>Batrachia</taxon>
        <taxon>Caudata</taxon>
        <taxon>Salamandroidea</taxon>
        <taxon>Salamandridae</taxon>
        <taxon>Pleurodelinae</taxon>
        <taxon>Pleurodeles</taxon>
    </lineage>
</organism>
<evidence type="ECO:0000313" key="15">
    <source>
        <dbReference type="EMBL" id="KAJ1134638.1"/>
    </source>
</evidence>
<evidence type="ECO:0000256" key="11">
    <source>
        <dbReference type="RuleBase" id="RU000682"/>
    </source>
</evidence>
<name>A0AAV7Q8R0_PLEWA</name>
<dbReference type="GO" id="GO:0030182">
    <property type="term" value="P:neuron differentiation"/>
    <property type="evidence" value="ECO:0007669"/>
    <property type="project" value="TreeGrafter"/>
</dbReference>
<sequence length="400" mass="44566">MAGGYGFCYSAMLFQGFPEGDMVENVMDKGPQDLRLPTNRRSMQVPAAASCAGCGAHICDRYFLFAVDRHWHLSCLKCCMCQLPLGSELTCFSKDGGIYCKTDYYRRFSVNRCAKCHAGIASSEMVMKAREAVYHVGCFSCLHCGVALRTGDLFGLREGELYCHRHCQAMGPEEEQEQEETDLGPPTDSGLLVTDRLPPADTHTIDISALALLSSKPQRKGRGRRRRSYGGAVGLGICTPESEDGEHSPELRKQRRPRQPQQPRIPKVKRVRTSFKNHQLRTMESYFSVKHNPDGKDWEQLAKKTGLPKRVLQNARAKLRKSLSQEGSPEMGCSADTPEDHQTSPESPVETFSQSPEPIFSLQDFSTPYPSLPKASFAPMMPIYLNYGLKEAGPTPPPYC</sequence>
<feature type="domain" description="Homeobox" evidence="14">
    <location>
        <begin position="266"/>
        <end position="326"/>
    </location>
</feature>
<evidence type="ECO:0000256" key="4">
    <source>
        <dbReference type="ARBA" id="ARBA00022833"/>
    </source>
</evidence>
<feature type="region of interest" description="Disordered" evidence="12">
    <location>
        <begin position="216"/>
        <end position="271"/>
    </location>
</feature>
<evidence type="ECO:0000256" key="2">
    <source>
        <dbReference type="ARBA" id="ARBA00022723"/>
    </source>
</evidence>
<dbReference type="GO" id="GO:0005634">
    <property type="term" value="C:nucleus"/>
    <property type="evidence" value="ECO:0007669"/>
    <property type="project" value="UniProtKB-SubCell"/>
</dbReference>
<evidence type="ECO:0000256" key="6">
    <source>
        <dbReference type="ARBA" id="ARBA00023125"/>
    </source>
</evidence>
<evidence type="ECO:0000256" key="7">
    <source>
        <dbReference type="ARBA" id="ARBA00023155"/>
    </source>
</evidence>
<dbReference type="PROSITE" id="PS00478">
    <property type="entry name" value="LIM_DOMAIN_1"/>
    <property type="match status" value="2"/>
</dbReference>
<keyword evidence="3" id="KW-0677">Repeat</keyword>
<accession>A0AAV7Q8R0</accession>
<dbReference type="InterPro" id="IPR001356">
    <property type="entry name" value="HD"/>
</dbReference>
<keyword evidence="6 9" id="KW-0238">DNA-binding</keyword>
<feature type="compositionally biased region" description="Basic residues" evidence="12">
    <location>
        <begin position="217"/>
        <end position="228"/>
    </location>
</feature>
<comment type="subcellular location">
    <subcellularLocation>
        <location evidence="1 9 11">Nucleus</location>
    </subcellularLocation>
</comment>
<evidence type="ECO:0000259" key="14">
    <source>
        <dbReference type="PROSITE" id="PS50071"/>
    </source>
</evidence>
<gene>
    <name evidence="15" type="ORF">NDU88_001089</name>
</gene>
<proteinExistence type="predicted"/>
<dbReference type="Pfam" id="PF00046">
    <property type="entry name" value="Homeodomain"/>
    <property type="match status" value="1"/>
</dbReference>
<dbReference type="GO" id="GO:0000977">
    <property type="term" value="F:RNA polymerase II transcription regulatory region sequence-specific DNA binding"/>
    <property type="evidence" value="ECO:0007669"/>
    <property type="project" value="TreeGrafter"/>
</dbReference>
<reference evidence="15" key="1">
    <citation type="journal article" date="2022" name="bioRxiv">
        <title>Sequencing and chromosome-scale assembly of the giantPleurodeles waltlgenome.</title>
        <authorList>
            <person name="Brown T."/>
            <person name="Elewa A."/>
            <person name="Iarovenko S."/>
            <person name="Subramanian E."/>
            <person name="Araus A.J."/>
            <person name="Petzold A."/>
            <person name="Susuki M."/>
            <person name="Suzuki K.-i.T."/>
            <person name="Hayashi T."/>
            <person name="Toyoda A."/>
            <person name="Oliveira C."/>
            <person name="Osipova E."/>
            <person name="Leigh N.D."/>
            <person name="Simon A."/>
            <person name="Yun M.H."/>
        </authorList>
    </citation>
    <scope>NUCLEOTIDE SEQUENCE</scope>
    <source>
        <strain evidence="15">20211129_DDA</strain>
        <tissue evidence="15">Liver</tissue>
    </source>
</reference>
<feature type="compositionally biased region" description="Polar residues" evidence="12">
    <location>
        <begin position="344"/>
        <end position="354"/>
    </location>
</feature>
<dbReference type="Gene3D" id="2.10.110.10">
    <property type="entry name" value="Cysteine Rich Protein"/>
    <property type="match status" value="2"/>
</dbReference>
<dbReference type="SMART" id="SM00132">
    <property type="entry name" value="LIM"/>
    <property type="match status" value="2"/>
</dbReference>
<dbReference type="Proteomes" id="UP001066276">
    <property type="component" value="Chromosome 6"/>
</dbReference>